<protein>
    <recommendedName>
        <fullName evidence="2">RNase H type-1 domain-containing protein</fullName>
    </recommendedName>
</protein>
<dbReference type="Proteomes" id="UP000187406">
    <property type="component" value="Unassembled WGS sequence"/>
</dbReference>
<dbReference type="InterPro" id="IPR044730">
    <property type="entry name" value="RNase_H-like_dom_plant"/>
</dbReference>
<dbReference type="InParanoid" id="A0A1Q3BKN2"/>
<dbReference type="EMBL" id="BDDD01000641">
    <property type="protein sequence ID" value="GAV68577.1"/>
    <property type="molecule type" value="Genomic_DNA"/>
</dbReference>
<dbReference type="Gene3D" id="3.30.420.10">
    <property type="entry name" value="Ribonuclease H-like superfamily/Ribonuclease H"/>
    <property type="match status" value="1"/>
</dbReference>
<dbReference type="AlphaFoldDB" id="A0A1Q3BKN2"/>
<reference evidence="4" key="1">
    <citation type="submission" date="2016-04" db="EMBL/GenBank/DDBJ databases">
        <title>Cephalotus genome sequencing.</title>
        <authorList>
            <person name="Fukushima K."/>
            <person name="Hasebe M."/>
            <person name="Fang X."/>
        </authorList>
    </citation>
    <scope>NUCLEOTIDE SEQUENCE [LARGE SCALE GENOMIC DNA]</scope>
    <source>
        <strain evidence="4">cv. St1</strain>
    </source>
</reference>
<keyword evidence="1" id="KW-0472">Membrane</keyword>
<comment type="caution">
    <text evidence="3">The sequence shown here is derived from an EMBL/GenBank/DDBJ whole genome shotgun (WGS) entry which is preliminary data.</text>
</comment>
<dbReference type="GO" id="GO:0004523">
    <property type="term" value="F:RNA-DNA hybrid ribonuclease activity"/>
    <property type="evidence" value="ECO:0007669"/>
    <property type="project" value="InterPro"/>
</dbReference>
<evidence type="ECO:0000313" key="4">
    <source>
        <dbReference type="Proteomes" id="UP000187406"/>
    </source>
</evidence>
<dbReference type="Pfam" id="PF13456">
    <property type="entry name" value="RVT_3"/>
    <property type="match status" value="1"/>
</dbReference>
<evidence type="ECO:0000313" key="3">
    <source>
        <dbReference type="EMBL" id="GAV68577.1"/>
    </source>
</evidence>
<dbReference type="PANTHER" id="PTHR47723:SF19">
    <property type="entry name" value="POLYNUCLEOTIDYL TRANSFERASE, RIBONUCLEASE H-LIKE SUPERFAMILY PROTEIN"/>
    <property type="match status" value="1"/>
</dbReference>
<dbReference type="InterPro" id="IPR012337">
    <property type="entry name" value="RNaseH-like_sf"/>
</dbReference>
<feature type="non-terminal residue" evidence="3">
    <location>
        <position position="1"/>
    </location>
</feature>
<dbReference type="SUPFAM" id="SSF53098">
    <property type="entry name" value="Ribonuclease H-like"/>
    <property type="match status" value="1"/>
</dbReference>
<feature type="transmembrane region" description="Helical" evidence="1">
    <location>
        <begin position="27"/>
        <end position="47"/>
    </location>
</feature>
<proteinExistence type="predicted"/>
<keyword evidence="1" id="KW-0812">Transmembrane</keyword>
<dbReference type="InterPro" id="IPR053151">
    <property type="entry name" value="RNase_H-like"/>
</dbReference>
<name>A0A1Q3BKN2_CEPFO</name>
<feature type="domain" description="RNase H type-1" evidence="2">
    <location>
        <begin position="15"/>
        <end position="97"/>
    </location>
</feature>
<keyword evidence="4" id="KW-1185">Reference proteome</keyword>
<dbReference type="InterPro" id="IPR036397">
    <property type="entry name" value="RNaseH_sf"/>
</dbReference>
<evidence type="ECO:0000256" key="1">
    <source>
        <dbReference type="SAM" id="Phobius"/>
    </source>
</evidence>
<gene>
    <name evidence="3" type="ORF">CFOL_v3_12080</name>
</gene>
<dbReference type="CDD" id="cd06222">
    <property type="entry name" value="RNase_H_like"/>
    <property type="match status" value="1"/>
</dbReference>
<dbReference type="GO" id="GO:0003676">
    <property type="term" value="F:nucleic acid binding"/>
    <property type="evidence" value="ECO:0007669"/>
    <property type="project" value="InterPro"/>
</dbReference>
<keyword evidence="1" id="KW-1133">Transmembrane helix</keyword>
<dbReference type="PANTHER" id="PTHR47723">
    <property type="entry name" value="OS05G0353850 PROTEIN"/>
    <property type="match status" value="1"/>
</dbReference>
<accession>A0A1Q3BKN2</accession>
<evidence type="ECO:0000259" key="2">
    <source>
        <dbReference type="Pfam" id="PF13456"/>
    </source>
</evidence>
<dbReference type="InterPro" id="IPR002156">
    <property type="entry name" value="RNaseH_domain"/>
</dbReference>
<dbReference type="OrthoDB" id="1391789at2759"/>
<organism evidence="3 4">
    <name type="scientific">Cephalotus follicularis</name>
    <name type="common">Albany pitcher plant</name>
    <dbReference type="NCBI Taxonomy" id="3775"/>
    <lineage>
        <taxon>Eukaryota</taxon>
        <taxon>Viridiplantae</taxon>
        <taxon>Streptophyta</taxon>
        <taxon>Embryophyta</taxon>
        <taxon>Tracheophyta</taxon>
        <taxon>Spermatophyta</taxon>
        <taxon>Magnoliopsida</taxon>
        <taxon>eudicotyledons</taxon>
        <taxon>Gunneridae</taxon>
        <taxon>Pentapetalae</taxon>
        <taxon>rosids</taxon>
        <taxon>fabids</taxon>
        <taxon>Oxalidales</taxon>
        <taxon>Cephalotaceae</taxon>
        <taxon>Cephalotus</taxon>
    </lineage>
</organism>
<sequence>KLNCDDSAKENLGWYEIGGLFRDDRGFWFGGFSTSVGVSTILIAELWSIRLDIPFAIQPGYTNLIVESNSLAIVELINSGVLTNHLLSALVSNCITLRYGKKSIYT</sequence>